<sequence length="77" mass="8757">MITIFSNRGNIIFPLSAKASNVTNSDNPGLENDSLVEECHSLKKLARIQKEITFLQQSHDYLAAIQRQLEASNWRLK</sequence>
<name>A0A0D6N652_9PROT</name>
<evidence type="ECO:0000313" key="2">
    <source>
        <dbReference type="EMBL" id="GEL60002.1"/>
    </source>
</evidence>
<dbReference type="RefSeq" id="WP_048839488.1">
    <property type="nucleotide sequence ID" value="NZ_BAMV01000024.1"/>
</dbReference>
<accession>A0A6N3SSC6</accession>
<comment type="caution">
    <text evidence="1">The sequence shown here is derived from an EMBL/GenBank/DDBJ whole genome shotgun (WGS) entry which is preliminary data.</text>
</comment>
<keyword evidence="4" id="KW-1185">Reference proteome</keyword>
<dbReference type="AlphaFoldDB" id="A0A0D6N652"/>
<dbReference type="EMBL" id="BJVU01000019">
    <property type="protein sequence ID" value="GEL60002.1"/>
    <property type="molecule type" value="Genomic_DNA"/>
</dbReference>
<dbReference type="Proteomes" id="UP000032671">
    <property type="component" value="Unassembled WGS sequence"/>
</dbReference>
<proteinExistence type="predicted"/>
<dbReference type="EMBL" id="BAMV01000024">
    <property type="protein sequence ID" value="GAN61434.1"/>
    <property type="molecule type" value="Genomic_DNA"/>
</dbReference>
<evidence type="ECO:0000313" key="1">
    <source>
        <dbReference type="EMBL" id="GAN61434.1"/>
    </source>
</evidence>
<accession>A0A0D6N652</accession>
<dbReference type="Proteomes" id="UP000321891">
    <property type="component" value="Unassembled WGS sequence"/>
</dbReference>
<organism evidence="1 3">
    <name type="scientific">Acetobacter cibinongensis</name>
    <dbReference type="NCBI Taxonomy" id="146475"/>
    <lineage>
        <taxon>Bacteria</taxon>
        <taxon>Pseudomonadati</taxon>
        <taxon>Pseudomonadota</taxon>
        <taxon>Alphaproteobacteria</taxon>
        <taxon>Acetobacterales</taxon>
        <taxon>Acetobacteraceae</taxon>
        <taxon>Acetobacter</taxon>
    </lineage>
</organism>
<gene>
    <name evidence="1" type="ORF">Abci_024_003</name>
    <name evidence="2" type="ORF">ACI01nite_26040</name>
</gene>
<reference evidence="1 3" key="1">
    <citation type="submission" date="2012-11" db="EMBL/GenBank/DDBJ databases">
        <title>Whole genome sequence of Acetobacter cibinongensis 4H-1.</title>
        <authorList>
            <person name="Azuma Y."/>
            <person name="Higashiura N."/>
            <person name="Hirakawa H."/>
            <person name="Matsushita K."/>
        </authorList>
    </citation>
    <scope>NUCLEOTIDE SEQUENCE [LARGE SCALE GENOMIC DNA]</scope>
    <source>
        <strain evidence="1 3">4H-1</strain>
    </source>
</reference>
<evidence type="ECO:0000313" key="3">
    <source>
        <dbReference type="Proteomes" id="UP000032671"/>
    </source>
</evidence>
<protein>
    <submittedName>
        <fullName evidence="1">Uncharacterized protein</fullName>
    </submittedName>
</protein>
<evidence type="ECO:0000313" key="4">
    <source>
        <dbReference type="Proteomes" id="UP000321891"/>
    </source>
</evidence>
<reference evidence="2 4" key="2">
    <citation type="submission" date="2019-07" db="EMBL/GenBank/DDBJ databases">
        <title>Whole genome shotgun sequence of Acetobacter cibinongensis NBRC 16605.</title>
        <authorList>
            <person name="Hosoyama A."/>
            <person name="Uohara A."/>
            <person name="Ohji S."/>
            <person name="Ichikawa N."/>
        </authorList>
    </citation>
    <scope>NUCLEOTIDE SEQUENCE [LARGE SCALE GENOMIC DNA]</scope>
    <source>
        <strain evidence="2 4">NBRC 16605</strain>
    </source>
</reference>